<name>A0A5J5IQ84_9BACT</name>
<keyword evidence="5" id="KW-1185">Reference proteome</keyword>
<feature type="compositionally biased region" description="Low complexity" evidence="1">
    <location>
        <begin position="21"/>
        <end position="40"/>
    </location>
</feature>
<reference evidence="4 5" key="1">
    <citation type="submission" date="2019-09" db="EMBL/GenBank/DDBJ databases">
        <title>Draft genome sequence of Ginsengibacter sp. BR5-29.</title>
        <authorList>
            <person name="Im W.-T."/>
        </authorList>
    </citation>
    <scope>NUCLEOTIDE SEQUENCE [LARGE SCALE GENOMIC DNA]</scope>
    <source>
        <strain evidence="4 5">BR5-29</strain>
    </source>
</reference>
<dbReference type="Proteomes" id="UP000326903">
    <property type="component" value="Unassembled WGS sequence"/>
</dbReference>
<evidence type="ECO:0000313" key="5">
    <source>
        <dbReference type="Proteomes" id="UP000326903"/>
    </source>
</evidence>
<dbReference type="AlphaFoldDB" id="A0A5J5IQ84"/>
<proteinExistence type="predicted"/>
<sequence>MKKFLFAPAVLLIGLISCNSGTGNESSSSDSTSSQNDTTTMQADSSHTAMNTTTMDALPAVPAGAKVYFKNLKDGQTVSSPLKVEMGATNISVDSAGTIKQNSGHFHIIIDDGDSTASGVVVRKDSTHLHFGNAQKEATVTLSPGKHRLALQFADGIHRSYGSKLSEAITLNVKK</sequence>
<feature type="region of interest" description="Disordered" evidence="1">
    <location>
        <begin position="21"/>
        <end position="46"/>
    </location>
</feature>
<feature type="signal peptide" evidence="2">
    <location>
        <begin position="1"/>
        <end position="22"/>
    </location>
</feature>
<feature type="chain" id="PRO_5023889504" evidence="2">
    <location>
        <begin position="23"/>
        <end position="175"/>
    </location>
</feature>
<evidence type="ECO:0000256" key="2">
    <source>
        <dbReference type="SAM" id="SignalP"/>
    </source>
</evidence>
<dbReference type="Pfam" id="PF14347">
    <property type="entry name" value="DUF4399"/>
    <property type="match status" value="1"/>
</dbReference>
<comment type="caution">
    <text evidence="4">The sequence shown here is derived from an EMBL/GenBank/DDBJ whole genome shotgun (WGS) entry which is preliminary data.</text>
</comment>
<evidence type="ECO:0000256" key="1">
    <source>
        <dbReference type="SAM" id="MobiDB-lite"/>
    </source>
</evidence>
<dbReference type="PROSITE" id="PS51257">
    <property type="entry name" value="PROKAR_LIPOPROTEIN"/>
    <property type="match status" value="1"/>
</dbReference>
<evidence type="ECO:0000313" key="4">
    <source>
        <dbReference type="EMBL" id="KAA9042184.1"/>
    </source>
</evidence>
<evidence type="ECO:0000259" key="3">
    <source>
        <dbReference type="Pfam" id="PF14347"/>
    </source>
</evidence>
<accession>A0A5J5IQ84</accession>
<gene>
    <name evidence="4" type="ORF">FW778_09265</name>
</gene>
<keyword evidence="2" id="KW-0732">Signal</keyword>
<dbReference type="InterPro" id="IPR025512">
    <property type="entry name" value="DUF4399"/>
</dbReference>
<protein>
    <submittedName>
        <fullName evidence="4">DUF4399 domain-containing protein</fullName>
    </submittedName>
</protein>
<dbReference type="EMBL" id="VYQF01000001">
    <property type="protein sequence ID" value="KAA9042184.1"/>
    <property type="molecule type" value="Genomic_DNA"/>
</dbReference>
<organism evidence="4 5">
    <name type="scientific">Ginsengibacter hankyongi</name>
    <dbReference type="NCBI Taxonomy" id="2607284"/>
    <lineage>
        <taxon>Bacteria</taxon>
        <taxon>Pseudomonadati</taxon>
        <taxon>Bacteroidota</taxon>
        <taxon>Chitinophagia</taxon>
        <taxon>Chitinophagales</taxon>
        <taxon>Chitinophagaceae</taxon>
        <taxon>Ginsengibacter</taxon>
    </lineage>
</organism>
<dbReference type="RefSeq" id="WP_150414313.1">
    <property type="nucleotide sequence ID" value="NZ_VYQF01000001.1"/>
</dbReference>
<feature type="domain" description="DUF4399" evidence="3">
    <location>
        <begin position="84"/>
        <end position="174"/>
    </location>
</feature>